<dbReference type="InterPro" id="IPR002020">
    <property type="entry name" value="Citrate_synthase"/>
</dbReference>
<dbReference type="GO" id="GO:0006099">
    <property type="term" value="P:tricarboxylic acid cycle"/>
    <property type="evidence" value="ECO:0007669"/>
    <property type="project" value="UniProtKB-KW"/>
</dbReference>
<dbReference type="PIRSF" id="PIRSF001369">
    <property type="entry name" value="Citrate_synth"/>
    <property type="match status" value="1"/>
</dbReference>
<dbReference type="InterPro" id="IPR024176">
    <property type="entry name" value="Citrate_synthase_bac-typ"/>
</dbReference>
<keyword evidence="3" id="KW-0816">Tricarboxylic acid cycle</keyword>
<dbReference type="FunFam" id="1.10.580.10:FF:000005">
    <property type="entry name" value="Citrate synthase"/>
    <property type="match status" value="1"/>
</dbReference>
<dbReference type="InterPro" id="IPR016143">
    <property type="entry name" value="Citrate_synth-like_sm_a-sub"/>
</dbReference>
<accession>A0A1Y2G1L8</accession>
<organism evidence="9 10">
    <name type="scientific">Leucosporidium creatinivorum</name>
    <dbReference type="NCBI Taxonomy" id="106004"/>
    <lineage>
        <taxon>Eukaryota</taxon>
        <taxon>Fungi</taxon>
        <taxon>Dikarya</taxon>
        <taxon>Basidiomycota</taxon>
        <taxon>Pucciniomycotina</taxon>
        <taxon>Microbotryomycetes</taxon>
        <taxon>Leucosporidiales</taxon>
        <taxon>Leucosporidium</taxon>
    </lineage>
</organism>
<dbReference type="OrthoDB" id="435022at2759"/>
<evidence type="ECO:0000256" key="8">
    <source>
        <dbReference type="SAM" id="MobiDB-lite"/>
    </source>
</evidence>
<dbReference type="PROSITE" id="PS00480">
    <property type="entry name" value="CITRATE_SYNTHASE"/>
    <property type="match status" value="1"/>
</dbReference>
<dbReference type="STRING" id="106004.A0A1Y2G1L8"/>
<dbReference type="SUPFAM" id="SSF48256">
    <property type="entry name" value="Citrate synthase"/>
    <property type="match status" value="1"/>
</dbReference>
<feature type="active site" evidence="6">
    <location>
        <position position="392"/>
    </location>
</feature>
<reference evidence="9 10" key="1">
    <citation type="submission" date="2016-07" db="EMBL/GenBank/DDBJ databases">
        <title>Pervasive Adenine N6-methylation of Active Genes in Fungi.</title>
        <authorList>
            <consortium name="DOE Joint Genome Institute"/>
            <person name="Mondo S.J."/>
            <person name="Dannebaum R.O."/>
            <person name="Kuo R.C."/>
            <person name="Labutti K."/>
            <person name="Haridas S."/>
            <person name="Kuo A."/>
            <person name="Salamov A."/>
            <person name="Ahrendt S.R."/>
            <person name="Lipzen A."/>
            <person name="Sullivan W."/>
            <person name="Andreopoulos W.B."/>
            <person name="Clum A."/>
            <person name="Lindquist E."/>
            <person name="Daum C."/>
            <person name="Ramamoorthy G.K."/>
            <person name="Gryganskyi A."/>
            <person name="Culley D."/>
            <person name="Magnuson J.K."/>
            <person name="James T.Y."/>
            <person name="O'Malley M.A."/>
            <person name="Stajich J.E."/>
            <person name="Spatafora J.W."/>
            <person name="Visel A."/>
            <person name="Grigoriev I.V."/>
        </authorList>
    </citation>
    <scope>NUCLEOTIDE SEQUENCE [LARGE SCALE GENOMIC DNA]</scope>
    <source>
        <strain evidence="9 10">62-1032</strain>
    </source>
</reference>
<evidence type="ECO:0000256" key="4">
    <source>
        <dbReference type="ARBA" id="ARBA00022679"/>
    </source>
</evidence>
<dbReference type="Gene3D" id="1.10.230.10">
    <property type="entry name" value="Cytochrome P450-Terp, domain 2"/>
    <property type="match status" value="1"/>
</dbReference>
<evidence type="ECO:0000256" key="1">
    <source>
        <dbReference type="ARBA" id="ARBA00005007"/>
    </source>
</evidence>
<evidence type="ECO:0000256" key="7">
    <source>
        <dbReference type="RuleBase" id="RU000441"/>
    </source>
</evidence>
<dbReference type="PANTHER" id="PTHR42871:SF1">
    <property type="entry name" value="CITRATE SYNTHASE"/>
    <property type="match status" value="1"/>
</dbReference>
<evidence type="ECO:0000256" key="6">
    <source>
        <dbReference type="PIRSR" id="PIRSR001369-1"/>
    </source>
</evidence>
<dbReference type="InterPro" id="IPR036969">
    <property type="entry name" value="Citrate_synthase_sf"/>
</dbReference>
<dbReference type="GO" id="GO:0046912">
    <property type="term" value="F:acyltransferase activity, acyl groups converted into alkyl on transfer"/>
    <property type="evidence" value="ECO:0007669"/>
    <property type="project" value="InterPro"/>
</dbReference>
<protein>
    <recommendedName>
        <fullName evidence="5 7">Citrate synthase</fullName>
    </recommendedName>
</protein>
<evidence type="ECO:0000256" key="3">
    <source>
        <dbReference type="ARBA" id="ARBA00022532"/>
    </source>
</evidence>
<evidence type="ECO:0000313" key="10">
    <source>
        <dbReference type="Proteomes" id="UP000193467"/>
    </source>
</evidence>
<dbReference type="FunFam" id="1.10.230.10:FF:000002">
    <property type="entry name" value="Citrate synthase"/>
    <property type="match status" value="1"/>
</dbReference>
<dbReference type="Gene3D" id="1.10.580.10">
    <property type="entry name" value="Citrate Synthase, domain 1"/>
    <property type="match status" value="1"/>
</dbReference>
<dbReference type="InterPro" id="IPR019810">
    <property type="entry name" value="Citrate_synthase_AS"/>
</dbReference>
<comment type="pathway">
    <text evidence="1">Carbohydrate metabolism.</text>
</comment>
<feature type="compositionally biased region" description="Polar residues" evidence="8">
    <location>
        <begin position="10"/>
        <end position="21"/>
    </location>
</feature>
<evidence type="ECO:0000256" key="5">
    <source>
        <dbReference type="PIRNR" id="PIRNR001369"/>
    </source>
</evidence>
<feature type="active site" evidence="6">
    <location>
        <position position="336"/>
    </location>
</feature>
<sequence>MGRSVPPPTSQNSLTVTDNRTGKTIQVPIENNSIPATAFKKLNKKRGDGDSAQDEVEAGVRVYDPGFMNTAVIQSNITFIDGEAGILRYRGYPIEQLAEQSTFLESAFLLLYGELPTQQQFKLFEQEVLHHTYVHRDVEQIVGAFRYDAHPMSILTASFAALGAFAPEANPALAGQKLYSSGTTEALAVMDKQIFRILGKAITVGAMAYRIRQGRAFNAPPSGLNYTETYLYLLDHLNEPNYKPNPVIAKALDILFLLHADHELNCSAAAMLQVGSSLADPYSAVAAATAALYGPLHGGANEAVIRMLTAIGSPENVPAYLEKVKKKEVVLSGFGHRIYRTSDPRSKIIRKTAEEVFAVTGRNPLLDTAMALHDAAISDEYFVSRRLYPNVDYWSGLIYQALGFPPDYFTVLFAIPRVVGWLAHWRQLMLQKNGVKIWRPRQLYVGEGERDYVEIEKREEKPNADPTTVPSKVPHLHSKRVFLARDSKM</sequence>
<feature type="region of interest" description="Disordered" evidence="8">
    <location>
        <begin position="1"/>
        <end position="21"/>
    </location>
</feature>
<evidence type="ECO:0000313" key="9">
    <source>
        <dbReference type="EMBL" id="ORY90765.1"/>
    </source>
</evidence>
<name>A0A1Y2G1L8_9BASI</name>
<proteinExistence type="inferred from homology"/>
<dbReference type="Proteomes" id="UP000193467">
    <property type="component" value="Unassembled WGS sequence"/>
</dbReference>
<keyword evidence="10" id="KW-1185">Reference proteome</keyword>
<dbReference type="GO" id="GO:0032787">
    <property type="term" value="P:monocarboxylic acid metabolic process"/>
    <property type="evidence" value="ECO:0007669"/>
    <property type="project" value="UniProtKB-ARBA"/>
</dbReference>
<evidence type="ECO:0000256" key="2">
    <source>
        <dbReference type="ARBA" id="ARBA00010566"/>
    </source>
</evidence>
<dbReference type="PANTHER" id="PTHR42871">
    <property type="entry name" value="CITRATE SYNTHASE"/>
    <property type="match status" value="1"/>
</dbReference>
<dbReference type="PRINTS" id="PR00143">
    <property type="entry name" value="CITRTSNTHASE"/>
</dbReference>
<keyword evidence="4 5" id="KW-0808">Transferase</keyword>
<gene>
    <name evidence="9" type="ORF">BCR35DRAFT_299334</name>
</gene>
<dbReference type="InParanoid" id="A0A1Y2G1L8"/>
<dbReference type="InterPro" id="IPR016142">
    <property type="entry name" value="Citrate_synth-like_lrg_a-sub"/>
</dbReference>
<comment type="similarity">
    <text evidence="2 5 7">Belongs to the citrate synthase family.</text>
</comment>
<dbReference type="Pfam" id="PF00285">
    <property type="entry name" value="Citrate_synt"/>
    <property type="match status" value="1"/>
</dbReference>
<dbReference type="EMBL" id="MCGR01000003">
    <property type="protein sequence ID" value="ORY90765.1"/>
    <property type="molecule type" value="Genomic_DNA"/>
</dbReference>
<dbReference type="AlphaFoldDB" id="A0A1Y2G1L8"/>
<comment type="caution">
    <text evidence="9">The sequence shown here is derived from an EMBL/GenBank/DDBJ whole genome shotgun (WGS) entry which is preliminary data.</text>
</comment>